<reference evidence="11 12" key="1">
    <citation type="submission" date="2014-07" db="EMBL/GenBank/DDBJ databases">
        <title>Draft Genome Sequence of Gephyronic Acid Producer, Cystobacter violaceus Strain Cb vi76.</title>
        <authorList>
            <person name="Stevens D.C."/>
            <person name="Young J."/>
            <person name="Carmichael R."/>
            <person name="Tan J."/>
            <person name="Taylor R.E."/>
        </authorList>
    </citation>
    <scope>NUCLEOTIDE SEQUENCE [LARGE SCALE GENOMIC DNA]</scope>
    <source>
        <strain evidence="11 12">Cb vi76</strain>
    </source>
</reference>
<protein>
    <recommendedName>
        <fullName evidence="8">NADH-quinone oxidoreductase subunit B</fullName>
        <ecNumber evidence="8">7.1.1.-</ecNumber>
    </recommendedName>
    <alternativeName>
        <fullName evidence="8">NADH dehydrogenase I subunit B</fullName>
    </alternativeName>
    <alternativeName>
        <fullName evidence="8">NDH-1 subunit B</fullName>
    </alternativeName>
</protein>
<dbReference type="NCBIfam" id="NF011392">
    <property type="entry name" value="PRK14817.1"/>
    <property type="match status" value="1"/>
</dbReference>
<comment type="cofactor">
    <cofactor evidence="8">
        <name>[4Fe-4S] cluster</name>
        <dbReference type="ChEBI" id="CHEBI:49883"/>
    </cofactor>
    <text evidence="8">Binds 1 [4Fe-4S] cluster.</text>
</comment>
<comment type="subunit">
    <text evidence="8">NDH-1 is composed of 14 different subunits. Subunits NuoB, C, D, E, F, and G constitute the peripheral sector of the complex.</text>
</comment>
<dbReference type="GO" id="GO:0045271">
    <property type="term" value="C:respiratory chain complex I"/>
    <property type="evidence" value="ECO:0007669"/>
    <property type="project" value="TreeGrafter"/>
</dbReference>
<dbReference type="GO" id="GO:0015990">
    <property type="term" value="P:electron transport coupled proton transport"/>
    <property type="evidence" value="ECO:0007669"/>
    <property type="project" value="TreeGrafter"/>
</dbReference>
<keyword evidence="8 9" id="KW-0408">Iron</keyword>
<dbReference type="PROSITE" id="PS01150">
    <property type="entry name" value="COMPLEX1_20K"/>
    <property type="match status" value="1"/>
</dbReference>
<dbReference type="HAMAP" id="MF_01356">
    <property type="entry name" value="NDH1_NuoB"/>
    <property type="match status" value="1"/>
</dbReference>
<keyword evidence="8" id="KW-1003">Cell membrane</keyword>
<evidence type="ECO:0000256" key="8">
    <source>
        <dbReference type="HAMAP-Rule" id="MF_01356"/>
    </source>
</evidence>
<evidence type="ECO:0000259" key="10">
    <source>
        <dbReference type="Pfam" id="PF01058"/>
    </source>
</evidence>
<feature type="binding site" evidence="8">
    <location>
        <position position="141"/>
    </location>
    <ligand>
        <name>[4Fe-4S] cluster</name>
        <dbReference type="ChEBI" id="CHEBI:49883"/>
    </ligand>
</feature>
<dbReference type="GO" id="GO:0009060">
    <property type="term" value="P:aerobic respiration"/>
    <property type="evidence" value="ECO:0007669"/>
    <property type="project" value="TreeGrafter"/>
</dbReference>
<dbReference type="Pfam" id="PF01058">
    <property type="entry name" value="Oxidored_q6"/>
    <property type="match status" value="1"/>
</dbReference>
<evidence type="ECO:0000256" key="9">
    <source>
        <dbReference type="RuleBase" id="RU004464"/>
    </source>
</evidence>
<feature type="binding site" evidence="8">
    <location>
        <position position="46"/>
    </location>
    <ligand>
        <name>[4Fe-4S] cluster</name>
        <dbReference type="ChEBI" id="CHEBI:49883"/>
    </ligand>
</feature>
<organism evidence="11 12">
    <name type="scientific">Archangium violaceum Cb vi76</name>
    <dbReference type="NCBI Taxonomy" id="1406225"/>
    <lineage>
        <taxon>Bacteria</taxon>
        <taxon>Pseudomonadati</taxon>
        <taxon>Myxococcota</taxon>
        <taxon>Myxococcia</taxon>
        <taxon>Myxococcales</taxon>
        <taxon>Cystobacterineae</taxon>
        <taxon>Archangiaceae</taxon>
        <taxon>Archangium</taxon>
    </lineage>
</organism>
<keyword evidence="8 9" id="KW-0411">Iron-sulfur</keyword>
<keyword evidence="8 9" id="KW-0479">Metal-binding</keyword>
<dbReference type="AlphaFoldDB" id="A0A084SLC4"/>
<evidence type="ECO:0000256" key="1">
    <source>
        <dbReference type="ARBA" id="ARBA00009173"/>
    </source>
</evidence>
<keyword evidence="8 9" id="KW-0004">4Fe-4S</keyword>
<dbReference type="Proteomes" id="UP000028547">
    <property type="component" value="Unassembled WGS sequence"/>
</dbReference>
<comment type="similarity">
    <text evidence="1 8 9">Belongs to the complex I 20 kDa subunit family.</text>
</comment>
<dbReference type="SUPFAM" id="SSF56770">
    <property type="entry name" value="HydA/Nqo6-like"/>
    <property type="match status" value="1"/>
</dbReference>
<feature type="domain" description="NADH:ubiquinone oxidoreductase-like 20kDa subunit" evidence="10">
    <location>
        <begin position="46"/>
        <end position="153"/>
    </location>
</feature>
<dbReference type="FunFam" id="3.40.50.12280:FF:000002">
    <property type="entry name" value="NADH-quinone oxidoreductase subunit B"/>
    <property type="match status" value="1"/>
</dbReference>
<dbReference type="EMBL" id="JPMI01000255">
    <property type="protein sequence ID" value="KFA89259.1"/>
    <property type="molecule type" value="Genomic_DNA"/>
</dbReference>
<comment type="function">
    <text evidence="7">NDH-1 shuttles electrons from NADH, via FMN and iron-sulfur (Fe-S) centers, to quinones in the respiratory chain. Couples the redox reaction to proton translocation (for every two electrons transferred, four hydrogen ions are translocated across the cytoplasmic membrane), and thus conserves the redox energy in a proton gradient.</text>
</comment>
<evidence type="ECO:0000256" key="3">
    <source>
        <dbReference type="ARBA" id="ARBA00022519"/>
    </source>
</evidence>
<comment type="catalytic activity">
    <reaction evidence="8">
        <text>a quinone + NADH + 5 H(+)(in) = a quinol + NAD(+) + 4 H(+)(out)</text>
        <dbReference type="Rhea" id="RHEA:57888"/>
        <dbReference type="ChEBI" id="CHEBI:15378"/>
        <dbReference type="ChEBI" id="CHEBI:24646"/>
        <dbReference type="ChEBI" id="CHEBI:57540"/>
        <dbReference type="ChEBI" id="CHEBI:57945"/>
        <dbReference type="ChEBI" id="CHEBI:132124"/>
    </reaction>
</comment>
<name>A0A084SLC4_9BACT</name>
<comment type="subcellular location">
    <subcellularLocation>
        <location evidence="8">Cell membrane</location>
        <topology evidence="8">Peripheral membrane protein</topology>
        <orientation evidence="8">Cytoplasmic side</orientation>
    </subcellularLocation>
</comment>
<dbReference type="Gene3D" id="3.40.50.12280">
    <property type="match status" value="1"/>
</dbReference>
<dbReference type="GO" id="GO:0005886">
    <property type="term" value="C:plasma membrane"/>
    <property type="evidence" value="ECO:0007669"/>
    <property type="project" value="UniProtKB-SubCell"/>
</dbReference>
<evidence type="ECO:0000256" key="5">
    <source>
        <dbReference type="ARBA" id="ARBA00022967"/>
    </source>
</evidence>
<dbReference type="NCBIfam" id="NF005012">
    <property type="entry name" value="PRK06411.1"/>
    <property type="match status" value="1"/>
</dbReference>
<keyword evidence="6 8" id="KW-0520">NAD</keyword>
<proteinExistence type="inferred from homology"/>
<keyword evidence="5 8" id="KW-1278">Translocase</keyword>
<sequence>MAESDIAPVLTTRRDDAMGFFERMVSKGLGWARKYSLFTYPFATACCGMEFMSVAAARHDIARFGAEFPRFSPRQADMLMVIGTINQKQAPILKRVYEQMAEPKWVVAFGVCASSGGFYDNYAVLQGIDRIIPVDVYIPGCPPRPEQVLDGLKLLQDKIGNQVHRVGHRGSAPHDLLAAQYNLNK</sequence>
<evidence type="ECO:0000256" key="7">
    <source>
        <dbReference type="ARBA" id="ARBA00025189"/>
    </source>
</evidence>
<dbReference type="InterPro" id="IPR006138">
    <property type="entry name" value="NADH_UQ_OxRdtase_20Kd_su"/>
</dbReference>
<accession>A0A084SLC4</accession>
<dbReference type="GO" id="GO:0050136">
    <property type="term" value="F:NADH dehydrogenase (quinone) (non-electrogenic) activity"/>
    <property type="evidence" value="ECO:0007669"/>
    <property type="project" value="UniProtKB-UniRule"/>
</dbReference>
<evidence type="ECO:0000256" key="6">
    <source>
        <dbReference type="ARBA" id="ARBA00023027"/>
    </source>
</evidence>
<evidence type="ECO:0000313" key="12">
    <source>
        <dbReference type="Proteomes" id="UP000028547"/>
    </source>
</evidence>
<keyword evidence="11" id="KW-0560">Oxidoreductase</keyword>
<dbReference type="GO" id="GO:0051539">
    <property type="term" value="F:4 iron, 4 sulfur cluster binding"/>
    <property type="evidence" value="ECO:0007669"/>
    <property type="project" value="UniProtKB-KW"/>
</dbReference>
<feature type="binding site" evidence="8">
    <location>
        <position position="112"/>
    </location>
    <ligand>
        <name>[4Fe-4S] cluster</name>
        <dbReference type="ChEBI" id="CHEBI:49883"/>
    </ligand>
</feature>
<evidence type="ECO:0000313" key="11">
    <source>
        <dbReference type="EMBL" id="KFA89259.1"/>
    </source>
</evidence>
<dbReference type="NCBIfam" id="TIGR01957">
    <property type="entry name" value="nuoB_fam"/>
    <property type="match status" value="1"/>
</dbReference>
<dbReference type="PANTHER" id="PTHR11995:SF14">
    <property type="entry name" value="NADH DEHYDROGENASE [UBIQUINONE] IRON-SULFUR PROTEIN 7, MITOCHONDRIAL"/>
    <property type="match status" value="1"/>
</dbReference>
<comment type="caution">
    <text evidence="11">The sequence shown here is derived from an EMBL/GenBank/DDBJ whole genome shotgun (WGS) entry which is preliminary data.</text>
</comment>
<dbReference type="PANTHER" id="PTHR11995">
    <property type="entry name" value="NADH DEHYDROGENASE"/>
    <property type="match status" value="1"/>
</dbReference>
<dbReference type="RefSeq" id="WP_043405797.1">
    <property type="nucleotide sequence ID" value="NZ_JPMI01000255.1"/>
</dbReference>
<keyword evidence="3" id="KW-0997">Cell inner membrane</keyword>
<dbReference type="GO" id="GO:0008137">
    <property type="term" value="F:NADH dehydrogenase (ubiquinone) activity"/>
    <property type="evidence" value="ECO:0007669"/>
    <property type="project" value="InterPro"/>
</dbReference>
<dbReference type="EC" id="7.1.1.-" evidence="8"/>
<dbReference type="InterPro" id="IPR006137">
    <property type="entry name" value="NADH_UbQ_OxRdtase-like_20kDa"/>
</dbReference>
<dbReference type="GO" id="GO:0048038">
    <property type="term" value="F:quinone binding"/>
    <property type="evidence" value="ECO:0007669"/>
    <property type="project" value="UniProtKB-KW"/>
</dbReference>
<keyword evidence="2 8" id="KW-0813">Transport</keyword>
<comment type="function">
    <text evidence="8">NDH-1 shuttles electrons from NADH, via FMN and iron-sulfur (Fe-S) centers, to quinones in the respiratory chain. The immediate electron acceptor for the enzyme in this species is believed to be ubiquinone. Couples the redox reaction to proton translocation (for every two electrons transferred, four hydrogen ions are translocated across the cytoplasmic membrane), and thus conserves the redox energy in a proton gradient.</text>
</comment>
<feature type="binding site" evidence="8">
    <location>
        <position position="47"/>
    </location>
    <ligand>
        <name>[4Fe-4S] cluster</name>
        <dbReference type="ChEBI" id="CHEBI:49883"/>
    </ligand>
</feature>
<keyword evidence="4 8" id="KW-0874">Quinone</keyword>
<dbReference type="GO" id="GO:0005506">
    <property type="term" value="F:iron ion binding"/>
    <property type="evidence" value="ECO:0007669"/>
    <property type="project" value="UniProtKB-UniRule"/>
</dbReference>
<evidence type="ECO:0000256" key="2">
    <source>
        <dbReference type="ARBA" id="ARBA00022448"/>
    </source>
</evidence>
<gene>
    <name evidence="8" type="primary">nuoB</name>
    <name evidence="11" type="ORF">Q664_35870</name>
</gene>
<keyword evidence="8" id="KW-0472">Membrane</keyword>
<keyword evidence="8" id="KW-0830">Ubiquinone</keyword>
<evidence type="ECO:0000256" key="4">
    <source>
        <dbReference type="ARBA" id="ARBA00022719"/>
    </source>
</evidence>